<dbReference type="EMBL" id="JAQIZT010000015">
    <property type="protein sequence ID" value="KAJ6969591.1"/>
    <property type="molecule type" value="Genomic_DNA"/>
</dbReference>
<accession>A0AAD6PVY8</accession>
<dbReference type="AlphaFoldDB" id="A0AAD6PVY8"/>
<name>A0AAD6PVY8_9ROSI</name>
<evidence type="ECO:0000313" key="1">
    <source>
        <dbReference type="EMBL" id="KAJ6969591.1"/>
    </source>
</evidence>
<reference evidence="1" key="1">
    <citation type="journal article" date="2023" name="Mol. Ecol. Resour.">
        <title>Chromosome-level genome assembly of a triploid poplar Populus alba 'Berolinensis'.</title>
        <authorList>
            <person name="Chen S."/>
            <person name="Yu Y."/>
            <person name="Wang X."/>
            <person name="Wang S."/>
            <person name="Zhang T."/>
            <person name="Zhou Y."/>
            <person name="He R."/>
            <person name="Meng N."/>
            <person name="Wang Y."/>
            <person name="Liu W."/>
            <person name="Liu Z."/>
            <person name="Liu J."/>
            <person name="Guo Q."/>
            <person name="Huang H."/>
            <person name="Sederoff R.R."/>
            <person name="Wang G."/>
            <person name="Qu G."/>
            <person name="Chen S."/>
        </authorList>
    </citation>
    <scope>NUCLEOTIDE SEQUENCE</scope>
    <source>
        <strain evidence="1">SC-2020</strain>
    </source>
</reference>
<comment type="caution">
    <text evidence="1">The sequence shown here is derived from an EMBL/GenBank/DDBJ whole genome shotgun (WGS) entry which is preliminary data.</text>
</comment>
<proteinExistence type="predicted"/>
<keyword evidence="2" id="KW-1185">Reference proteome</keyword>
<evidence type="ECO:0000313" key="2">
    <source>
        <dbReference type="Proteomes" id="UP001164929"/>
    </source>
</evidence>
<sequence>MVTMKDQLKILDKGEWLIFMNFFESEEKMGSYIMCDANFREILPQNHLWRHVNNGLVLNCIAFGGVPVVENRWFGCVGYSEPSATMLLKAGVLFLDKENARKCLARSNTIASNNVLEGIENAGTNIDHRTVNSAFRTCAELQGARRFLCKGNIMLFRQAVQPFGHLLGQHFNFETFKGNEIDAGIWIVWINHRGTAMDAISQRLRCGNS</sequence>
<gene>
    <name evidence="1" type="ORF">NC653_034200</name>
</gene>
<protein>
    <submittedName>
        <fullName evidence="1">Uncharacterized protein</fullName>
    </submittedName>
</protein>
<dbReference type="Proteomes" id="UP001164929">
    <property type="component" value="Chromosome 15"/>
</dbReference>
<organism evidence="1 2">
    <name type="scientific">Populus alba x Populus x berolinensis</name>
    <dbReference type="NCBI Taxonomy" id="444605"/>
    <lineage>
        <taxon>Eukaryota</taxon>
        <taxon>Viridiplantae</taxon>
        <taxon>Streptophyta</taxon>
        <taxon>Embryophyta</taxon>
        <taxon>Tracheophyta</taxon>
        <taxon>Spermatophyta</taxon>
        <taxon>Magnoliopsida</taxon>
        <taxon>eudicotyledons</taxon>
        <taxon>Gunneridae</taxon>
        <taxon>Pentapetalae</taxon>
        <taxon>rosids</taxon>
        <taxon>fabids</taxon>
        <taxon>Malpighiales</taxon>
        <taxon>Salicaceae</taxon>
        <taxon>Saliceae</taxon>
        <taxon>Populus</taxon>
    </lineage>
</organism>